<sequence>MGANESGVGAGLSPVGGNLRFSSDGLSLAGYLAQPSGARASGHGVVLCHGFPNKGRGAENSGKSFPELADRLSASLSWPVLTINFRGCATSEGNFELDGWQRDVAAAVAELTSLGVTAVWLVGFGTGGSLCICEGASNPAVVGVSAAASPGDFDDWARHPRALLDHAREVGVIRDAGFPADVGEWARGLAATRPVDRVAELAPRPLLLLHGSADEIVPTVDPLALADAHGSAEFRMIDGAGHELRHDPRAVAMLTGWLSRTSRLVE</sequence>
<comment type="caution">
    <text evidence="2">The sequence shown here is derived from an EMBL/GenBank/DDBJ whole genome shotgun (WGS) entry which is preliminary data.</text>
</comment>
<gene>
    <name evidence="2" type="ORF">BN381_210096</name>
</gene>
<reference evidence="2 3" key="1">
    <citation type="journal article" date="2013" name="ISME J.">
        <title>Metabolic model for the filamentous 'Candidatus Microthrix parvicella' based on genomic and metagenomic analyses.</title>
        <authorList>
            <person name="Jon McIlroy S."/>
            <person name="Kristiansen R."/>
            <person name="Albertsen M."/>
            <person name="Michael Karst S."/>
            <person name="Rossetti S."/>
            <person name="Lund Nielsen J."/>
            <person name="Tandoi V."/>
            <person name="James Seviour R."/>
            <person name="Nielsen P.H."/>
        </authorList>
    </citation>
    <scope>NUCLEOTIDE SEQUENCE [LARGE SCALE GENOMIC DNA]</scope>
    <source>
        <strain evidence="2 3">RN1</strain>
    </source>
</reference>
<dbReference type="AlphaFoldDB" id="R4Z2A7"/>
<dbReference type="GO" id="GO:0016787">
    <property type="term" value="F:hydrolase activity"/>
    <property type="evidence" value="ECO:0007669"/>
    <property type="project" value="UniProtKB-KW"/>
</dbReference>
<organism evidence="2 3">
    <name type="scientific">Candidatus Neomicrothrix parvicella RN1</name>
    <dbReference type="NCBI Taxonomy" id="1229780"/>
    <lineage>
        <taxon>Bacteria</taxon>
        <taxon>Bacillati</taxon>
        <taxon>Actinomycetota</taxon>
        <taxon>Acidimicrobiia</taxon>
        <taxon>Acidimicrobiales</taxon>
        <taxon>Microthrixaceae</taxon>
        <taxon>Candidatus Neomicrothrix</taxon>
    </lineage>
</organism>
<dbReference type="eggNOG" id="COG1073">
    <property type="taxonomic scope" value="Bacteria"/>
</dbReference>
<dbReference type="Proteomes" id="UP000018291">
    <property type="component" value="Unassembled WGS sequence"/>
</dbReference>
<dbReference type="OrthoDB" id="255603at2"/>
<keyword evidence="2" id="KW-0378">Hydrolase</keyword>
<name>R4Z2A7_9ACTN</name>
<evidence type="ECO:0000313" key="2">
    <source>
        <dbReference type="EMBL" id="CCM63406.1"/>
    </source>
</evidence>
<dbReference type="Gene3D" id="3.40.50.1820">
    <property type="entry name" value="alpha/beta hydrolase"/>
    <property type="match status" value="1"/>
</dbReference>
<proteinExistence type="predicted"/>
<feature type="domain" description="AB hydrolase-1" evidence="1">
    <location>
        <begin position="45"/>
        <end position="164"/>
    </location>
</feature>
<evidence type="ECO:0000259" key="1">
    <source>
        <dbReference type="Pfam" id="PF00561"/>
    </source>
</evidence>
<keyword evidence="3" id="KW-1185">Reference proteome</keyword>
<dbReference type="Pfam" id="PF00561">
    <property type="entry name" value="Abhydrolase_1"/>
    <property type="match status" value="1"/>
</dbReference>
<dbReference type="SUPFAM" id="SSF53474">
    <property type="entry name" value="alpha/beta-Hydrolases"/>
    <property type="match status" value="1"/>
</dbReference>
<protein>
    <submittedName>
        <fullName evidence="2">Putative hydrolase</fullName>
    </submittedName>
</protein>
<accession>R4Z2A7</accession>
<evidence type="ECO:0000313" key="3">
    <source>
        <dbReference type="Proteomes" id="UP000018291"/>
    </source>
</evidence>
<dbReference type="STRING" id="1229780.BN381_210096"/>
<dbReference type="InterPro" id="IPR000073">
    <property type="entry name" value="AB_hydrolase_1"/>
</dbReference>
<dbReference type="HOGENOM" id="CLU_048353_3_3_11"/>
<dbReference type="InterPro" id="IPR029058">
    <property type="entry name" value="AB_hydrolase_fold"/>
</dbReference>
<dbReference type="EMBL" id="CANL01000014">
    <property type="protein sequence ID" value="CCM63406.1"/>
    <property type="molecule type" value="Genomic_DNA"/>
</dbReference>
<dbReference type="RefSeq" id="WP_012225919.1">
    <property type="nucleotide sequence ID" value="NZ_HG422565.1"/>
</dbReference>